<protein>
    <submittedName>
        <fullName evidence="1">PiggyBac transposable element-derived protein 4-like</fullName>
    </submittedName>
</protein>
<dbReference type="EMBL" id="JAYRBN010000054">
    <property type="protein sequence ID" value="KAL2743790.1"/>
    <property type="molecule type" value="Genomic_DNA"/>
</dbReference>
<proteinExistence type="predicted"/>
<sequence>MKRDELGMHKMYLQILQLFFNILNIARINAKVLYKEITEEKISRREFYSTCQVRYCKNYKITKICLRCKKYMCGKCTFKNKIICKKCNVCDFTLERFSTVLNKSNNCTLTIYKSKPSKKVTILSSMHKSINCCSSIRLKQNWSMSLIRWQKKSSQNHIDSMCKFFSISLIWLISMHGYFIKKPMNKIYPNNILPKAITNFSKKKKTYLVHQVANIIFHIREKHARYYFAKKKNQITKYCIICKKYICGKCMKENPIICQKCN</sequence>
<organism evidence="1 2">
    <name type="scientific">Vespula maculifrons</name>
    <name type="common">Eastern yellow jacket</name>
    <name type="synonym">Wasp</name>
    <dbReference type="NCBI Taxonomy" id="7453"/>
    <lineage>
        <taxon>Eukaryota</taxon>
        <taxon>Metazoa</taxon>
        <taxon>Ecdysozoa</taxon>
        <taxon>Arthropoda</taxon>
        <taxon>Hexapoda</taxon>
        <taxon>Insecta</taxon>
        <taxon>Pterygota</taxon>
        <taxon>Neoptera</taxon>
        <taxon>Endopterygota</taxon>
        <taxon>Hymenoptera</taxon>
        <taxon>Apocrita</taxon>
        <taxon>Aculeata</taxon>
        <taxon>Vespoidea</taxon>
        <taxon>Vespidae</taxon>
        <taxon>Vespinae</taxon>
        <taxon>Vespula</taxon>
    </lineage>
</organism>
<keyword evidence="2" id="KW-1185">Reference proteome</keyword>
<dbReference type="AlphaFoldDB" id="A0ABD2CFG4"/>
<evidence type="ECO:0000313" key="1">
    <source>
        <dbReference type="EMBL" id="KAL2743790.1"/>
    </source>
</evidence>
<gene>
    <name evidence="1" type="ORF">V1477_008048</name>
</gene>
<dbReference type="Proteomes" id="UP001607303">
    <property type="component" value="Unassembled WGS sequence"/>
</dbReference>
<reference evidence="1 2" key="1">
    <citation type="journal article" date="2024" name="Ann. Entomol. Soc. Am.">
        <title>Genomic analyses of the southern and eastern yellowjacket wasps (Hymenoptera: Vespidae) reveal evolutionary signatures of social life.</title>
        <authorList>
            <person name="Catto M.A."/>
            <person name="Caine P.B."/>
            <person name="Orr S.E."/>
            <person name="Hunt B.G."/>
            <person name="Goodisman M.A.D."/>
        </authorList>
    </citation>
    <scope>NUCLEOTIDE SEQUENCE [LARGE SCALE GENOMIC DNA]</scope>
    <source>
        <strain evidence="1">232</strain>
        <tissue evidence="1">Head and thorax</tissue>
    </source>
</reference>
<name>A0ABD2CFG4_VESMC</name>
<accession>A0ABD2CFG4</accession>
<comment type="caution">
    <text evidence="1">The sequence shown here is derived from an EMBL/GenBank/DDBJ whole genome shotgun (WGS) entry which is preliminary data.</text>
</comment>
<evidence type="ECO:0000313" key="2">
    <source>
        <dbReference type="Proteomes" id="UP001607303"/>
    </source>
</evidence>